<feature type="compositionally biased region" description="Polar residues" evidence="1">
    <location>
        <begin position="195"/>
        <end position="205"/>
    </location>
</feature>
<sequence length="575" mass="62229">MSLSAKYQAFLANPTPQSGALAENASLHYITTLTSINDAAAIFKHFAVQERLLKKKGQKVLSAIESAHGGLCLDIETTLEFVAGGGAYLPGLDDNFVSDRTVTFPMVHIVHFDQQQKIVQIRQYWDQGSLLKQIDVIGARARNWPIRDGKDQTRLIATNAAAVVQPEPAASSRTSAASRGADEVSVSDFSRPRRSTNNNAMNDPHSTLALFEPRDVNQESSHSSKPAAARAQSAKPKPRDLNELFVDENGAPGYSDATASPHKSGKAGGGKNYKPNRLFGNTEEEGPVPTPSTIKTNPKKYNHFEFGDGHDEDDATPKGHEASRPTSKAKGQPQWGFDDFNTPAKQKVKILGQNVRHFGWSDDEEDASPVRREVVHKARPDADPHFEFKDDGTSEGQRREPAAKGRLHNKGLGLYEDHVLGNEGDAEEGAHQGDSKHSLEDVSTISQNENRKKDFGSKWDMEDESPANPNRGISISGDGMGGRKGADPGAANANRGIAISGNGMGGRKGTEAGWSMYEQSPEQAKNRGVKSVGNGMGGRKGTGRSWEIGDEDDATAQPKRKNNAPSAESKGFWDF</sequence>
<feature type="compositionally biased region" description="Low complexity" evidence="1">
    <location>
        <begin position="169"/>
        <end position="179"/>
    </location>
</feature>
<feature type="compositionally biased region" description="Basic and acidic residues" evidence="1">
    <location>
        <begin position="449"/>
        <end position="460"/>
    </location>
</feature>
<feature type="region of interest" description="Disordered" evidence="1">
    <location>
        <begin position="164"/>
        <end position="340"/>
    </location>
</feature>
<dbReference type="SUPFAM" id="SSF54427">
    <property type="entry name" value="NTF2-like"/>
    <property type="match status" value="1"/>
</dbReference>
<dbReference type="Gene3D" id="3.10.450.50">
    <property type="match status" value="1"/>
</dbReference>
<dbReference type="InterPro" id="IPR032710">
    <property type="entry name" value="NTF2-like_dom_sf"/>
</dbReference>
<dbReference type="EMBL" id="JAADJZ010000016">
    <property type="protein sequence ID" value="KAF2869376.1"/>
    <property type="molecule type" value="Genomic_DNA"/>
</dbReference>
<comment type="caution">
    <text evidence="2">The sequence shown here is derived from an EMBL/GenBank/DDBJ whole genome shotgun (WGS) entry which is preliminary data.</text>
</comment>
<organism evidence="2 3">
    <name type="scientific">Massariosphaeria phaeospora</name>
    <dbReference type="NCBI Taxonomy" id="100035"/>
    <lineage>
        <taxon>Eukaryota</taxon>
        <taxon>Fungi</taxon>
        <taxon>Dikarya</taxon>
        <taxon>Ascomycota</taxon>
        <taxon>Pezizomycotina</taxon>
        <taxon>Dothideomycetes</taxon>
        <taxon>Pleosporomycetidae</taxon>
        <taxon>Pleosporales</taxon>
        <taxon>Pleosporales incertae sedis</taxon>
        <taxon>Massariosphaeria</taxon>
    </lineage>
</organism>
<evidence type="ECO:0000313" key="3">
    <source>
        <dbReference type="Proteomes" id="UP000481861"/>
    </source>
</evidence>
<protein>
    <recommendedName>
        <fullName evidence="4">NTF2 domain-containing protein</fullName>
    </recommendedName>
</protein>
<name>A0A7C8M5N9_9PLEO</name>
<keyword evidence="3" id="KW-1185">Reference proteome</keyword>
<dbReference type="AlphaFoldDB" id="A0A7C8M5N9"/>
<evidence type="ECO:0000256" key="1">
    <source>
        <dbReference type="SAM" id="MobiDB-lite"/>
    </source>
</evidence>
<feature type="compositionally biased region" description="Basic and acidic residues" evidence="1">
    <location>
        <begin position="302"/>
        <end position="323"/>
    </location>
</feature>
<gene>
    <name evidence="2" type="ORF">BDV95DRAFT_596387</name>
</gene>
<evidence type="ECO:0008006" key="4">
    <source>
        <dbReference type="Google" id="ProtNLM"/>
    </source>
</evidence>
<dbReference type="Proteomes" id="UP000481861">
    <property type="component" value="Unassembled WGS sequence"/>
</dbReference>
<feature type="compositionally biased region" description="Basic and acidic residues" evidence="1">
    <location>
        <begin position="428"/>
        <end position="440"/>
    </location>
</feature>
<evidence type="ECO:0000313" key="2">
    <source>
        <dbReference type="EMBL" id="KAF2869376.1"/>
    </source>
</evidence>
<feature type="compositionally biased region" description="Basic and acidic residues" evidence="1">
    <location>
        <begin position="368"/>
        <end position="403"/>
    </location>
</feature>
<reference evidence="2 3" key="1">
    <citation type="submission" date="2020-01" db="EMBL/GenBank/DDBJ databases">
        <authorList>
            <consortium name="DOE Joint Genome Institute"/>
            <person name="Haridas S."/>
            <person name="Albert R."/>
            <person name="Binder M."/>
            <person name="Bloem J."/>
            <person name="Labutti K."/>
            <person name="Salamov A."/>
            <person name="Andreopoulos B."/>
            <person name="Baker S.E."/>
            <person name="Barry K."/>
            <person name="Bills G."/>
            <person name="Bluhm B.H."/>
            <person name="Cannon C."/>
            <person name="Castanera R."/>
            <person name="Culley D.E."/>
            <person name="Daum C."/>
            <person name="Ezra D."/>
            <person name="Gonzalez J.B."/>
            <person name="Henrissat B."/>
            <person name="Kuo A."/>
            <person name="Liang C."/>
            <person name="Lipzen A."/>
            <person name="Lutzoni F."/>
            <person name="Magnuson J."/>
            <person name="Mondo S."/>
            <person name="Nolan M."/>
            <person name="Ohm R."/>
            <person name="Pangilinan J."/>
            <person name="Park H.-J.H."/>
            <person name="Ramirez L."/>
            <person name="Alfaro M."/>
            <person name="Sun H."/>
            <person name="Tritt A."/>
            <person name="Yoshinaga Y."/>
            <person name="Zwiers L.-H.L."/>
            <person name="Turgeon B.G."/>
            <person name="Goodwin S.B."/>
            <person name="Spatafora J.W."/>
            <person name="Crous P.W."/>
            <person name="Grigoriev I.V."/>
        </authorList>
    </citation>
    <scope>NUCLEOTIDE SEQUENCE [LARGE SCALE GENOMIC DNA]</scope>
    <source>
        <strain evidence="2 3">CBS 611.86</strain>
    </source>
</reference>
<proteinExistence type="predicted"/>
<feature type="region of interest" description="Disordered" evidence="1">
    <location>
        <begin position="358"/>
        <end position="575"/>
    </location>
</feature>
<accession>A0A7C8M5N9</accession>
<dbReference type="OrthoDB" id="1162399at2759"/>